<dbReference type="InterPro" id="IPR010239">
    <property type="entry name" value="CHP02001"/>
</dbReference>
<dbReference type="AlphaFoldDB" id="A0A0U3L9Z3"/>
<dbReference type="RefSeq" id="WP_058933454.1">
    <property type="nucleotide sequence ID" value="NZ_CP013729.1"/>
</dbReference>
<dbReference type="NCBIfam" id="TIGR02001">
    <property type="entry name" value="gcw_chp"/>
    <property type="match status" value="1"/>
</dbReference>
<dbReference type="EMBL" id="CP013729">
    <property type="protein sequence ID" value="ALV04895.1"/>
    <property type="molecule type" value="Genomic_DNA"/>
</dbReference>
<dbReference type="STRING" id="76731.RD2015_392"/>
<protein>
    <submittedName>
        <fullName evidence="1">Signal peptide protein</fullName>
    </submittedName>
</protein>
<sequence precursor="true">MKPIFAVIAVATLAATAAPAWADDLSYNLSVTSDYRYRGISQTRLKPALQGGIDYAHPSGFYIGAWASTIKWIKDGGGDADVEIDTYLGYKTEVAKDVTVDVGFLRYNYPSNKLPTSANTNELYGAVTVGPATLKYSHSVSNLFGFADSKQSGYLDLSATFDVGSGFTMTPHVGHQKVKNSGEFSYTDYSLTVNKDWQGFTWGAAFVATSTDAYIGGKGKDLGKNGLVVSVKKVF</sequence>
<accession>A0A0U3L9Z3</accession>
<evidence type="ECO:0000313" key="1">
    <source>
        <dbReference type="EMBL" id="ALV04895.1"/>
    </source>
</evidence>
<dbReference type="Proteomes" id="UP000060699">
    <property type="component" value="Chromosome"/>
</dbReference>
<dbReference type="PATRIC" id="fig|76731.3.peg.403"/>
<proteinExistence type="predicted"/>
<gene>
    <name evidence="1" type="ORF">RD2015_392</name>
</gene>
<reference evidence="1 2" key="1">
    <citation type="submission" date="2015-12" db="EMBL/GenBank/DDBJ databases">
        <title>Complete genome of Roseateles depolymerans KCTC 42856.</title>
        <authorList>
            <person name="Kim K.M."/>
        </authorList>
    </citation>
    <scope>NUCLEOTIDE SEQUENCE [LARGE SCALE GENOMIC DNA]</scope>
    <source>
        <strain evidence="1 2">KCTC 42856</strain>
    </source>
</reference>
<dbReference type="OrthoDB" id="9793561at2"/>
<keyword evidence="2" id="KW-1185">Reference proteome</keyword>
<organism evidence="1 2">
    <name type="scientific">Roseateles depolymerans</name>
    <dbReference type="NCBI Taxonomy" id="76731"/>
    <lineage>
        <taxon>Bacteria</taxon>
        <taxon>Pseudomonadati</taxon>
        <taxon>Pseudomonadota</taxon>
        <taxon>Betaproteobacteria</taxon>
        <taxon>Burkholderiales</taxon>
        <taxon>Sphaerotilaceae</taxon>
        <taxon>Roseateles</taxon>
    </lineage>
</organism>
<evidence type="ECO:0000313" key="2">
    <source>
        <dbReference type="Proteomes" id="UP000060699"/>
    </source>
</evidence>
<name>A0A0U3L9Z3_9BURK</name>
<dbReference type="Pfam" id="PF09694">
    <property type="entry name" value="Gcw_chp"/>
    <property type="match status" value="1"/>
</dbReference>
<dbReference type="KEGG" id="rdp:RD2015_392"/>